<dbReference type="RefSeq" id="WP_349243044.1">
    <property type="nucleotide sequence ID" value="NZ_JASCXX010000001.1"/>
</dbReference>
<feature type="binding site" evidence="5">
    <location>
        <position position="96"/>
    </location>
    <ligand>
        <name>Mg(2+)</name>
        <dbReference type="ChEBI" id="CHEBI:18420"/>
        <label>1</label>
        <note>catalytic</note>
    </ligand>
</feature>
<keyword evidence="3" id="KW-0378">Hydrolase</keyword>
<dbReference type="Pfam" id="PF00459">
    <property type="entry name" value="Inositol_P"/>
    <property type="match status" value="1"/>
</dbReference>
<dbReference type="GO" id="GO:0046854">
    <property type="term" value="P:phosphatidylinositol phosphate biosynthetic process"/>
    <property type="evidence" value="ECO:0007669"/>
    <property type="project" value="InterPro"/>
</dbReference>
<keyword evidence="7" id="KW-1185">Reference proteome</keyword>
<dbReference type="PANTHER" id="PTHR20854:SF4">
    <property type="entry name" value="INOSITOL-1-MONOPHOSPHATASE-RELATED"/>
    <property type="match status" value="1"/>
</dbReference>
<dbReference type="PROSITE" id="PS00630">
    <property type="entry name" value="IMP_2"/>
    <property type="match status" value="1"/>
</dbReference>
<gene>
    <name evidence="6" type="ORF">QJ522_01155</name>
</gene>
<dbReference type="CDD" id="cd01637">
    <property type="entry name" value="IMPase_like"/>
    <property type="match status" value="1"/>
</dbReference>
<evidence type="ECO:0000256" key="5">
    <source>
        <dbReference type="PIRSR" id="PIRSR600760-2"/>
    </source>
</evidence>
<keyword evidence="2 5" id="KW-0479">Metal-binding</keyword>
<dbReference type="PROSITE" id="PS00629">
    <property type="entry name" value="IMP_1"/>
    <property type="match status" value="1"/>
</dbReference>
<comment type="cofactor">
    <cofactor evidence="1 5">
        <name>Mg(2+)</name>
        <dbReference type="ChEBI" id="CHEBI:18420"/>
    </cofactor>
</comment>
<dbReference type="Gene3D" id="3.30.540.10">
    <property type="entry name" value="Fructose-1,6-Bisphosphatase, subunit A, domain 1"/>
    <property type="match status" value="1"/>
</dbReference>
<organism evidence="6 7">
    <name type="scientific">Anaerobaca lacustris</name>
    <dbReference type="NCBI Taxonomy" id="3044600"/>
    <lineage>
        <taxon>Bacteria</taxon>
        <taxon>Pseudomonadati</taxon>
        <taxon>Planctomycetota</taxon>
        <taxon>Phycisphaerae</taxon>
        <taxon>Sedimentisphaerales</taxon>
        <taxon>Anaerobacaceae</taxon>
        <taxon>Anaerobaca</taxon>
    </lineage>
</organism>
<dbReference type="Gene3D" id="3.40.190.80">
    <property type="match status" value="1"/>
</dbReference>
<evidence type="ECO:0000313" key="6">
    <source>
        <dbReference type="EMBL" id="MDI6447634.1"/>
    </source>
</evidence>
<dbReference type="FunFam" id="3.30.540.10:FF:000003">
    <property type="entry name" value="Inositol-1-monophosphatase"/>
    <property type="match status" value="1"/>
</dbReference>
<dbReference type="Proteomes" id="UP001431776">
    <property type="component" value="Unassembled WGS sequence"/>
</dbReference>
<feature type="binding site" evidence="5">
    <location>
        <position position="216"/>
    </location>
    <ligand>
        <name>Mg(2+)</name>
        <dbReference type="ChEBI" id="CHEBI:18420"/>
        <label>1</label>
        <note>catalytic</note>
    </ligand>
</feature>
<dbReference type="InterPro" id="IPR020583">
    <property type="entry name" value="Inositol_monoP_metal-BS"/>
</dbReference>
<evidence type="ECO:0000256" key="2">
    <source>
        <dbReference type="ARBA" id="ARBA00022723"/>
    </source>
</evidence>
<feature type="binding site" evidence="5">
    <location>
        <position position="71"/>
    </location>
    <ligand>
        <name>Mg(2+)</name>
        <dbReference type="ChEBI" id="CHEBI:18420"/>
        <label>1</label>
        <note>catalytic</note>
    </ligand>
</feature>
<name>A0AAW6TV92_9BACT</name>
<reference evidence="6" key="1">
    <citation type="submission" date="2023-05" db="EMBL/GenBank/DDBJ databases">
        <title>Anaerotaeda fermentans gen. nov., sp. nov., a novel anaerobic planctomycete of the new family within the order Sedimentisphaerales isolated from Taman Peninsula, Russia.</title>
        <authorList>
            <person name="Khomyakova M.A."/>
            <person name="Merkel A.Y."/>
            <person name="Slobodkin A.I."/>
        </authorList>
    </citation>
    <scope>NUCLEOTIDE SEQUENCE</scope>
    <source>
        <strain evidence="6">M17dextr</strain>
    </source>
</reference>
<sequence>MCLEQQALSQILETAVVAARLAGQRAMEEINYVKATLKNETELVTEADRRCQQIIVDRIKESFPDHGFIGEEGEPGAIFKRAPRGEPSIWWVIDPIDGTNNFAHGIPIFTVSIGVFHQGRPIVGVVFDPATDSMYAAVQGGEAQLNGRRIEAGEDDMAPTSSVGLDSHFGDPLPLWVGQIIHTSRFRNFGTTALQLAYVAAGGLVGTVVCTPKLWDVAAGVLIAEAAGAIVTDWKGQSLFPIDLDGYEGRPMDVLAANRKVHPKLVAWIGA</sequence>
<dbReference type="AlphaFoldDB" id="A0AAW6TV92"/>
<evidence type="ECO:0000313" key="7">
    <source>
        <dbReference type="Proteomes" id="UP001431776"/>
    </source>
</evidence>
<dbReference type="GO" id="GO:0007165">
    <property type="term" value="P:signal transduction"/>
    <property type="evidence" value="ECO:0007669"/>
    <property type="project" value="TreeGrafter"/>
</dbReference>
<keyword evidence="4 5" id="KW-0460">Magnesium</keyword>
<evidence type="ECO:0000256" key="1">
    <source>
        <dbReference type="ARBA" id="ARBA00001946"/>
    </source>
</evidence>
<protein>
    <submittedName>
        <fullName evidence="6">Inositol monophosphatase</fullName>
    </submittedName>
</protein>
<dbReference type="SUPFAM" id="SSF56655">
    <property type="entry name" value="Carbohydrate phosphatase"/>
    <property type="match status" value="1"/>
</dbReference>
<accession>A0AAW6TV92</accession>
<dbReference type="GO" id="GO:0046872">
    <property type="term" value="F:metal ion binding"/>
    <property type="evidence" value="ECO:0007669"/>
    <property type="project" value="UniProtKB-KW"/>
</dbReference>
<evidence type="ECO:0000256" key="3">
    <source>
        <dbReference type="ARBA" id="ARBA00022801"/>
    </source>
</evidence>
<dbReference type="PRINTS" id="PR00377">
    <property type="entry name" value="IMPHPHTASES"/>
</dbReference>
<dbReference type="EMBL" id="JASCXX010000001">
    <property type="protein sequence ID" value="MDI6447634.1"/>
    <property type="molecule type" value="Genomic_DNA"/>
</dbReference>
<feature type="binding site" evidence="5">
    <location>
        <position position="97"/>
    </location>
    <ligand>
        <name>Mg(2+)</name>
        <dbReference type="ChEBI" id="CHEBI:18420"/>
        <label>1</label>
        <note>catalytic</note>
    </ligand>
</feature>
<dbReference type="InterPro" id="IPR000760">
    <property type="entry name" value="Inositol_monophosphatase-like"/>
</dbReference>
<dbReference type="PANTHER" id="PTHR20854">
    <property type="entry name" value="INOSITOL MONOPHOSPHATASE"/>
    <property type="match status" value="1"/>
</dbReference>
<dbReference type="GO" id="GO:0008934">
    <property type="term" value="F:inositol monophosphate 1-phosphatase activity"/>
    <property type="evidence" value="ECO:0007669"/>
    <property type="project" value="TreeGrafter"/>
</dbReference>
<dbReference type="InterPro" id="IPR020550">
    <property type="entry name" value="Inositol_monophosphatase_CS"/>
</dbReference>
<feature type="binding site" evidence="5">
    <location>
        <position position="94"/>
    </location>
    <ligand>
        <name>Mg(2+)</name>
        <dbReference type="ChEBI" id="CHEBI:18420"/>
        <label>1</label>
        <note>catalytic</note>
    </ligand>
</feature>
<dbReference type="GO" id="GO:0006020">
    <property type="term" value="P:inositol metabolic process"/>
    <property type="evidence" value="ECO:0007669"/>
    <property type="project" value="TreeGrafter"/>
</dbReference>
<proteinExistence type="predicted"/>
<comment type="caution">
    <text evidence="6">The sequence shown here is derived from an EMBL/GenBank/DDBJ whole genome shotgun (WGS) entry which is preliminary data.</text>
</comment>
<evidence type="ECO:0000256" key="4">
    <source>
        <dbReference type="ARBA" id="ARBA00022842"/>
    </source>
</evidence>